<keyword evidence="1" id="KW-1133">Transmembrane helix</keyword>
<proteinExistence type="predicted"/>
<dbReference type="AlphaFoldDB" id="A0A9D1A8G2"/>
<keyword evidence="1" id="KW-0472">Membrane</keyword>
<dbReference type="Pfam" id="PF14276">
    <property type="entry name" value="DUF4363"/>
    <property type="match status" value="1"/>
</dbReference>
<dbReference type="EMBL" id="DVGD01000231">
    <property type="protein sequence ID" value="HIR10154.1"/>
    <property type="molecule type" value="Genomic_DNA"/>
</dbReference>
<protein>
    <submittedName>
        <fullName evidence="2">DUF4363 family protein</fullName>
    </submittedName>
</protein>
<keyword evidence="1" id="KW-0812">Transmembrane</keyword>
<evidence type="ECO:0000256" key="1">
    <source>
        <dbReference type="SAM" id="Phobius"/>
    </source>
</evidence>
<reference evidence="2" key="1">
    <citation type="submission" date="2020-10" db="EMBL/GenBank/DDBJ databases">
        <authorList>
            <person name="Gilroy R."/>
        </authorList>
    </citation>
    <scope>NUCLEOTIDE SEQUENCE</scope>
    <source>
        <strain evidence="2">ChiHjej9B8-7071</strain>
    </source>
</reference>
<comment type="caution">
    <text evidence="2">The sequence shown here is derived from an EMBL/GenBank/DDBJ whole genome shotgun (WGS) entry which is preliminary data.</text>
</comment>
<feature type="transmembrane region" description="Helical" evidence="1">
    <location>
        <begin position="6"/>
        <end position="25"/>
    </location>
</feature>
<dbReference type="InterPro" id="IPR025373">
    <property type="entry name" value="DUF4363"/>
</dbReference>
<name>A0A9D1A8G2_9FIRM</name>
<evidence type="ECO:0000313" key="2">
    <source>
        <dbReference type="EMBL" id="HIR10154.1"/>
    </source>
</evidence>
<sequence length="126" mass="14199">MRHIVIGGGIFAAVLLFCLWSGYYVTQAVKSAEESLVQAYDLAEKEDTDAALKAVEAASSCWDDHSDYFGTVLRHDEIDGVVGEFARLRITIRSGDNDEFLPTCAALLATLRHIREMEWPYFYNIF</sequence>
<accession>A0A9D1A8G2</accession>
<reference evidence="2" key="2">
    <citation type="journal article" date="2021" name="PeerJ">
        <title>Extensive microbial diversity within the chicken gut microbiome revealed by metagenomics and culture.</title>
        <authorList>
            <person name="Gilroy R."/>
            <person name="Ravi A."/>
            <person name="Getino M."/>
            <person name="Pursley I."/>
            <person name="Horton D.L."/>
            <person name="Alikhan N.F."/>
            <person name="Baker D."/>
            <person name="Gharbi K."/>
            <person name="Hall N."/>
            <person name="Watson M."/>
            <person name="Adriaenssens E.M."/>
            <person name="Foster-Nyarko E."/>
            <person name="Jarju S."/>
            <person name="Secka A."/>
            <person name="Antonio M."/>
            <person name="Oren A."/>
            <person name="Chaudhuri R.R."/>
            <person name="La Ragione R."/>
            <person name="Hildebrand F."/>
            <person name="Pallen M.J."/>
        </authorList>
    </citation>
    <scope>NUCLEOTIDE SEQUENCE</scope>
    <source>
        <strain evidence="2">ChiHjej9B8-7071</strain>
    </source>
</reference>
<gene>
    <name evidence="2" type="ORF">IAA70_07100</name>
</gene>
<organism evidence="2 3">
    <name type="scientific">Candidatus Avoscillospira stercoripullorum</name>
    <dbReference type="NCBI Taxonomy" id="2840709"/>
    <lineage>
        <taxon>Bacteria</taxon>
        <taxon>Bacillati</taxon>
        <taxon>Bacillota</taxon>
        <taxon>Clostridia</taxon>
        <taxon>Eubacteriales</taxon>
        <taxon>Oscillospiraceae</taxon>
        <taxon>Oscillospiraceae incertae sedis</taxon>
        <taxon>Candidatus Avoscillospira</taxon>
    </lineage>
</organism>
<evidence type="ECO:0000313" key="3">
    <source>
        <dbReference type="Proteomes" id="UP000824258"/>
    </source>
</evidence>
<dbReference type="Proteomes" id="UP000824258">
    <property type="component" value="Unassembled WGS sequence"/>
</dbReference>